<feature type="transmembrane region" description="Helical" evidence="1">
    <location>
        <begin position="23"/>
        <end position="44"/>
    </location>
</feature>
<sequence length="159" mass="15831">MKAGNGREEVVAVGGDARTRGPWPAVLLCLLGIGVVGAGIAYALHMSSDLGNARRVLPAAQSAGVSVSDQRSVAITPGREVIGAVTSVGAAAITVRSAPDGRTVVLRTDPTTQVTTTHGSTLSDLEVGDVVMIQVSADGKSALAIYAGQISVAGTPSVG</sequence>
<organism evidence="3 4">
    <name type="scientific">Tsukamurella paurometabola</name>
    <name type="common">Corynebacterium paurometabolum</name>
    <dbReference type="NCBI Taxonomy" id="2061"/>
    <lineage>
        <taxon>Bacteria</taxon>
        <taxon>Bacillati</taxon>
        <taxon>Actinomycetota</taxon>
        <taxon>Actinomycetes</taxon>
        <taxon>Mycobacteriales</taxon>
        <taxon>Tsukamurellaceae</taxon>
        <taxon>Tsukamurella</taxon>
    </lineage>
</organism>
<evidence type="ECO:0000313" key="4">
    <source>
        <dbReference type="Proteomes" id="UP000271626"/>
    </source>
</evidence>
<keyword evidence="1" id="KW-0812">Transmembrane</keyword>
<dbReference type="Proteomes" id="UP000271626">
    <property type="component" value="Chromosome"/>
</dbReference>
<gene>
    <name evidence="2" type="ORF">KFZ73_18475</name>
    <name evidence="3" type="ORF">NCTC10741_01093</name>
</gene>
<name>A0A3P8MAA4_TSUPA</name>
<dbReference type="AlphaFoldDB" id="A0A3P8MAA4"/>
<evidence type="ECO:0000256" key="1">
    <source>
        <dbReference type="SAM" id="Phobius"/>
    </source>
</evidence>
<proteinExistence type="predicted"/>
<evidence type="ECO:0000313" key="3">
    <source>
        <dbReference type="EMBL" id="VDR37980.1"/>
    </source>
</evidence>
<dbReference type="Proteomes" id="UP000676853">
    <property type="component" value="Unassembled WGS sequence"/>
</dbReference>
<keyword evidence="5" id="KW-1185">Reference proteome</keyword>
<evidence type="ECO:0000313" key="2">
    <source>
        <dbReference type="EMBL" id="MBS4103216.1"/>
    </source>
</evidence>
<evidence type="ECO:0000313" key="5">
    <source>
        <dbReference type="Proteomes" id="UP000676853"/>
    </source>
</evidence>
<keyword evidence="1" id="KW-1133">Transmembrane helix</keyword>
<evidence type="ECO:0008006" key="6">
    <source>
        <dbReference type="Google" id="ProtNLM"/>
    </source>
</evidence>
<dbReference type="RefSeq" id="WP_126195305.1">
    <property type="nucleotide sequence ID" value="NZ_CP085954.1"/>
</dbReference>
<dbReference type="EMBL" id="LR131273">
    <property type="protein sequence ID" value="VDR37980.1"/>
    <property type="molecule type" value="Genomic_DNA"/>
</dbReference>
<reference evidence="2 5" key="2">
    <citation type="submission" date="2021-04" db="EMBL/GenBank/DDBJ databases">
        <title>Whole genome sequence analysis of a thiophenic sulfur metabolizing bacteria.</title>
        <authorList>
            <person name="Akhtar N."/>
            <person name="Akram J."/>
            <person name="Aslam A."/>
        </authorList>
    </citation>
    <scope>NUCLEOTIDE SEQUENCE [LARGE SCALE GENOMIC DNA]</scope>
    <source>
        <strain evidence="2 5">3OW</strain>
    </source>
</reference>
<keyword evidence="1" id="KW-0472">Membrane</keyword>
<accession>A0A3P8MAA4</accession>
<protein>
    <recommendedName>
        <fullName evidence="6">DUF5666 domain-containing protein</fullName>
    </recommendedName>
</protein>
<dbReference type="OrthoDB" id="4773978at2"/>
<reference evidence="3 4" key="1">
    <citation type="submission" date="2018-12" db="EMBL/GenBank/DDBJ databases">
        <authorList>
            <consortium name="Pathogen Informatics"/>
        </authorList>
    </citation>
    <scope>NUCLEOTIDE SEQUENCE [LARGE SCALE GENOMIC DNA]</scope>
    <source>
        <strain evidence="3 4">NCTC10741</strain>
    </source>
</reference>
<dbReference type="EMBL" id="JAGXOE010000055">
    <property type="protein sequence ID" value="MBS4103216.1"/>
    <property type="molecule type" value="Genomic_DNA"/>
</dbReference>